<dbReference type="EMBL" id="JAUYVI010000015">
    <property type="protein sequence ID" value="MDQ7251644.1"/>
    <property type="molecule type" value="Genomic_DNA"/>
</dbReference>
<name>A0ABU0YVD4_9PROT</name>
<gene>
    <name evidence="1" type="ORF">Q8A70_28410</name>
</gene>
<sequence>MEFRLTYQGLLLSDGASGSRTVRKHEIRRHFHHQLKEYWGIHPFLRLLTINDRSGRKAEKSENTLINVLASRYTRSNGYRFLPLVRAELSVLCSLEILYLRPQQPGSLISGPQGDIDNRLKTLFDALAAPGEGKQVPESPPQEGEDPFYCLLEDDRLVTHVSVQTDYLLMPTLQQPDINDSRIVITVRLKPFTMTMGMLGNSGFA</sequence>
<keyword evidence="2" id="KW-1185">Reference proteome</keyword>
<protein>
    <submittedName>
        <fullName evidence="1">Uncharacterized protein</fullName>
    </submittedName>
</protein>
<evidence type="ECO:0000313" key="2">
    <source>
        <dbReference type="Proteomes" id="UP001230156"/>
    </source>
</evidence>
<proteinExistence type="predicted"/>
<comment type="caution">
    <text evidence="1">The sequence shown here is derived from an EMBL/GenBank/DDBJ whole genome shotgun (WGS) entry which is preliminary data.</text>
</comment>
<evidence type="ECO:0000313" key="1">
    <source>
        <dbReference type="EMBL" id="MDQ7251644.1"/>
    </source>
</evidence>
<reference evidence="2" key="1">
    <citation type="submission" date="2023-08" db="EMBL/GenBank/DDBJ databases">
        <title>Rhodospirillaceae gen. nov., a novel taxon isolated from the Yangtze River Yuezi River estuary sludge.</title>
        <authorList>
            <person name="Ruan L."/>
        </authorList>
    </citation>
    <scope>NUCLEOTIDE SEQUENCE [LARGE SCALE GENOMIC DNA]</scope>
    <source>
        <strain evidence="2">R-7</strain>
    </source>
</reference>
<accession>A0ABU0YVD4</accession>
<dbReference type="RefSeq" id="WP_379962205.1">
    <property type="nucleotide sequence ID" value="NZ_JAUYVI010000015.1"/>
</dbReference>
<organism evidence="1 2">
    <name type="scientific">Dongia sedimenti</name>
    <dbReference type="NCBI Taxonomy" id="3064282"/>
    <lineage>
        <taxon>Bacteria</taxon>
        <taxon>Pseudomonadati</taxon>
        <taxon>Pseudomonadota</taxon>
        <taxon>Alphaproteobacteria</taxon>
        <taxon>Rhodospirillales</taxon>
        <taxon>Dongiaceae</taxon>
        <taxon>Dongia</taxon>
    </lineage>
</organism>
<dbReference type="Proteomes" id="UP001230156">
    <property type="component" value="Unassembled WGS sequence"/>
</dbReference>